<sequence length="170" mass="19927">MCGISGILNFKIKDDNFLLDLIKNFNRDLKHRGPNNSDIWHDKNNYCYLGHTRLSILDLSNKGNQPMIDRDKKFVISFNGEIYNFREIRKTLISLGIKLSSSSDTEILLEGFKIFGKSFIHHLDGMFAFAIYDIEEQKLYIYRDRAGEKPLYYVYNENLFAFSSEFKSLL</sequence>
<name>A0A383BEB6_9ZZZZ</name>
<dbReference type="Gene3D" id="3.60.20.10">
    <property type="entry name" value="Glutamine Phosphoribosylpyrophosphate, subunit 1, domain 1"/>
    <property type="match status" value="1"/>
</dbReference>
<dbReference type="PANTHER" id="PTHR43284">
    <property type="entry name" value="ASPARAGINE SYNTHETASE (GLUTAMINE-HYDROLYZING)"/>
    <property type="match status" value="1"/>
</dbReference>
<feature type="domain" description="Glutamine amidotransferase type-2" evidence="1">
    <location>
        <begin position="2"/>
        <end position="170"/>
    </location>
</feature>
<dbReference type="Pfam" id="PF13537">
    <property type="entry name" value="GATase_7"/>
    <property type="match status" value="1"/>
</dbReference>
<feature type="non-terminal residue" evidence="2">
    <location>
        <position position="170"/>
    </location>
</feature>
<dbReference type="SUPFAM" id="SSF56235">
    <property type="entry name" value="N-terminal nucleophile aminohydrolases (Ntn hydrolases)"/>
    <property type="match status" value="1"/>
</dbReference>
<evidence type="ECO:0000313" key="2">
    <source>
        <dbReference type="EMBL" id="SVE18204.1"/>
    </source>
</evidence>
<reference evidence="2" key="1">
    <citation type="submission" date="2018-05" db="EMBL/GenBank/DDBJ databases">
        <authorList>
            <person name="Lanie J.A."/>
            <person name="Ng W.-L."/>
            <person name="Kazmierczak K.M."/>
            <person name="Andrzejewski T.M."/>
            <person name="Davidsen T.M."/>
            <person name="Wayne K.J."/>
            <person name="Tettelin H."/>
            <person name="Glass J.I."/>
            <person name="Rusch D."/>
            <person name="Podicherti R."/>
            <person name="Tsui H.-C.T."/>
            <person name="Winkler M.E."/>
        </authorList>
    </citation>
    <scope>NUCLEOTIDE SEQUENCE</scope>
</reference>
<feature type="non-terminal residue" evidence="2">
    <location>
        <position position="1"/>
    </location>
</feature>
<dbReference type="EMBL" id="UINC01199666">
    <property type="protein sequence ID" value="SVE18204.1"/>
    <property type="molecule type" value="Genomic_DNA"/>
</dbReference>
<evidence type="ECO:0000259" key="1">
    <source>
        <dbReference type="PROSITE" id="PS51278"/>
    </source>
</evidence>
<gene>
    <name evidence="2" type="ORF">METZ01_LOCUS471058</name>
</gene>
<organism evidence="2">
    <name type="scientific">marine metagenome</name>
    <dbReference type="NCBI Taxonomy" id="408172"/>
    <lineage>
        <taxon>unclassified sequences</taxon>
        <taxon>metagenomes</taxon>
        <taxon>ecological metagenomes</taxon>
    </lineage>
</organism>
<dbReference type="PANTHER" id="PTHR43284:SF1">
    <property type="entry name" value="ASPARAGINE SYNTHETASE"/>
    <property type="match status" value="1"/>
</dbReference>
<dbReference type="InterPro" id="IPR051786">
    <property type="entry name" value="ASN_synthetase/amidase"/>
</dbReference>
<dbReference type="AlphaFoldDB" id="A0A383BEB6"/>
<dbReference type="InterPro" id="IPR017932">
    <property type="entry name" value="GATase_2_dom"/>
</dbReference>
<dbReference type="PROSITE" id="PS51278">
    <property type="entry name" value="GATASE_TYPE_2"/>
    <property type="match status" value="1"/>
</dbReference>
<dbReference type="CDD" id="cd00712">
    <property type="entry name" value="AsnB"/>
    <property type="match status" value="1"/>
</dbReference>
<proteinExistence type="predicted"/>
<accession>A0A383BEB6</accession>
<protein>
    <recommendedName>
        <fullName evidence="1">Glutamine amidotransferase type-2 domain-containing protein</fullName>
    </recommendedName>
</protein>
<dbReference type="InterPro" id="IPR029055">
    <property type="entry name" value="Ntn_hydrolases_N"/>
</dbReference>
<dbReference type="InterPro" id="IPR033738">
    <property type="entry name" value="AsnB_N"/>
</dbReference>